<evidence type="ECO:0000313" key="1">
    <source>
        <dbReference type="EMBL" id="CAD9392197.1"/>
    </source>
</evidence>
<dbReference type="EMBL" id="HBGT01005769">
    <property type="protein sequence ID" value="CAD9392197.1"/>
    <property type="molecule type" value="Transcribed_RNA"/>
</dbReference>
<sequence length="136" mass="14761">MGKGMGKGRGKGRGKGGAIITFVDPDNVCCTFCFLLIFAVIALACLDCFKSESEAEICDILVYMSLKQQTDSRRYLAEGFEGSAEASAGGLPADLPEGVFKSVGHFLRGTLLEEPYVMSEEDSRIERTMAALDFER</sequence>
<proteinExistence type="predicted"/>
<name>A0A7S2FF57_9STRA</name>
<dbReference type="AlphaFoldDB" id="A0A7S2FF57"/>
<protein>
    <submittedName>
        <fullName evidence="1">Uncharacterized protein</fullName>
    </submittedName>
</protein>
<gene>
    <name evidence="1" type="ORF">FPAR1323_LOCUS3152</name>
</gene>
<reference evidence="1" key="1">
    <citation type="submission" date="2021-01" db="EMBL/GenBank/DDBJ databases">
        <authorList>
            <person name="Corre E."/>
            <person name="Pelletier E."/>
            <person name="Niang G."/>
            <person name="Scheremetjew M."/>
            <person name="Finn R."/>
            <person name="Kale V."/>
            <person name="Holt S."/>
            <person name="Cochrane G."/>
            <person name="Meng A."/>
            <person name="Brown T."/>
            <person name="Cohen L."/>
        </authorList>
    </citation>
    <scope>NUCLEOTIDE SEQUENCE</scope>
    <source>
        <strain evidence="1">RCC1693</strain>
    </source>
</reference>
<accession>A0A7S2FF57</accession>
<organism evidence="1">
    <name type="scientific">Florenciella parvula</name>
    <dbReference type="NCBI Taxonomy" id="236787"/>
    <lineage>
        <taxon>Eukaryota</taxon>
        <taxon>Sar</taxon>
        <taxon>Stramenopiles</taxon>
        <taxon>Ochrophyta</taxon>
        <taxon>Dictyochophyceae</taxon>
        <taxon>Florenciellales</taxon>
        <taxon>Florenciella</taxon>
    </lineage>
</organism>